<dbReference type="RefSeq" id="WP_132259714.1">
    <property type="nucleotide sequence ID" value="NZ_SLZQ01000011.1"/>
</dbReference>
<organism evidence="1 2">
    <name type="scientific">Paucimonas lemoignei</name>
    <name type="common">Pseudomonas lemoignei</name>
    <dbReference type="NCBI Taxonomy" id="29443"/>
    <lineage>
        <taxon>Bacteria</taxon>
        <taxon>Pseudomonadati</taxon>
        <taxon>Pseudomonadota</taxon>
        <taxon>Betaproteobacteria</taxon>
        <taxon>Burkholderiales</taxon>
        <taxon>Burkholderiaceae</taxon>
        <taxon>Paucimonas</taxon>
    </lineage>
</organism>
<dbReference type="Proteomes" id="UP000295382">
    <property type="component" value="Unassembled WGS sequence"/>
</dbReference>
<dbReference type="InterPro" id="IPR011990">
    <property type="entry name" value="TPR-like_helical_dom_sf"/>
</dbReference>
<dbReference type="PANTHER" id="PTHR23004:SF7">
    <property type="entry name" value="DUF924-DOMAIN-CONTAINING PROTEIN"/>
    <property type="match status" value="1"/>
</dbReference>
<sequence>METPESIHEFWFGTETDDAAVAAAKTKLWWAKDAATDALMLQHFGDTLAQAASGALDDWAATPRGRLALILLTDQFARNMYRNTAQSFAYDALARTWCKEGLAMEVDRQLRPIERVFLYMPLEHSEDLEDQNRAVALFERLVQEVPPEQRTTFAGFHDFAVRHRVIIERFHRFPHRNAILGRPSTDEESSFLQEKGSSF</sequence>
<dbReference type="Gene3D" id="1.20.58.320">
    <property type="entry name" value="TPR-like"/>
    <property type="match status" value="1"/>
</dbReference>
<dbReference type="InterPro" id="IPR010323">
    <property type="entry name" value="DUF924"/>
</dbReference>
<protein>
    <submittedName>
        <fullName evidence="1">Uncharacterized protein (DUF924 family)</fullName>
    </submittedName>
</protein>
<dbReference type="Pfam" id="PF06041">
    <property type="entry name" value="DUF924"/>
    <property type="match status" value="1"/>
</dbReference>
<dbReference type="AlphaFoldDB" id="A0A4R3HVS3"/>
<dbReference type="EMBL" id="SLZQ01000011">
    <property type="protein sequence ID" value="TCS35127.1"/>
    <property type="molecule type" value="Genomic_DNA"/>
</dbReference>
<proteinExistence type="predicted"/>
<dbReference type="SUPFAM" id="SSF48452">
    <property type="entry name" value="TPR-like"/>
    <property type="match status" value="1"/>
</dbReference>
<dbReference type="OrthoDB" id="7593450at2"/>
<evidence type="ECO:0000313" key="2">
    <source>
        <dbReference type="Proteomes" id="UP000295382"/>
    </source>
</evidence>
<dbReference type="Gene3D" id="1.25.40.10">
    <property type="entry name" value="Tetratricopeptide repeat domain"/>
    <property type="match status" value="1"/>
</dbReference>
<evidence type="ECO:0000313" key="1">
    <source>
        <dbReference type="EMBL" id="TCS35127.1"/>
    </source>
</evidence>
<name>A0A4R3HVS3_PAULE</name>
<keyword evidence="2" id="KW-1185">Reference proteome</keyword>
<accession>A0A4R3HVS3</accession>
<gene>
    <name evidence="1" type="ORF">EDC30_11140</name>
</gene>
<comment type="caution">
    <text evidence="1">The sequence shown here is derived from an EMBL/GenBank/DDBJ whole genome shotgun (WGS) entry which is preliminary data.</text>
</comment>
<dbReference type="PANTHER" id="PTHR23004">
    <property type="entry name" value="DOUBLECORTIN DOMAIN CONTAINING 2"/>
    <property type="match status" value="1"/>
</dbReference>
<reference evidence="1 2" key="1">
    <citation type="submission" date="2019-03" db="EMBL/GenBank/DDBJ databases">
        <title>Genomic Encyclopedia of Type Strains, Phase IV (KMG-IV): sequencing the most valuable type-strain genomes for metagenomic binning, comparative biology and taxonomic classification.</title>
        <authorList>
            <person name="Goeker M."/>
        </authorList>
    </citation>
    <scope>NUCLEOTIDE SEQUENCE [LARGE SCALE GENOMIC DNA]</scope>
    <source>
        <strain evidence="1 2">DSM 7445</strain>
    </source>
</reference>